<reference evidence="2" key="1">
    <citation type="submission" date="2020-06" db="EMBL/GenBank/DDBJ databases">
        <authorList>
            <person name="Li T."/>
            <person name="Hu X."/>
            <person name="Zhang T."/>
            <person name="Song X."/>
            <person name="Zhang H."/>
            <person name="Dai N."/>
            <person name="Sheng W."/>
            <person name="Hou X."/>
            <person name="Wei L."/>
        </authorList>
    </citation>
    <scope>NUCLEOTIDE SEQUENCE</scope>
    <source>
        <strain evidence="2">KEN1</strain>
        <tissue evidence="2">Leaf</tissue>
    </source>
</reference>
<dbReference type="PANTHER" id="PTHR33116:SF84">
    <property type="entry name" value="RNA-DIRECTED DNA POLYMERASE"/>
    <property type="match status" value="1"/>
</dbReference>
<proteinExistence type="predicted"/>
<gene>
    <name evidence="2" type="ORF">Slati_2718200</name>
</gene>
<sequence>MRKFLWHGGGDTGIAKVAWAEVCKPIEEGGQGIRSLEQLNKALLSRHFWAVVQRDTTSIWVLWITTYRLKKVIVWMAGAHTSSWSWHKILRLRNQFLGHVVYQIGSGESFSLWQDPWHRLGVLNHRFPRGPQATGILLDAKLADVLCNGEWTWPEILDIEHREITHQLPPMIGTDCILWDSHNGMFINIDAYKLFQPTGLKVPWAPLFMGPFKIPRNCFILWLEILGRLSTLDRSWWLGPDRSCVLCNRNELESHNHLFFECEFSKECRRLLRLEV</sequence>
<accession>A0AAW2VVV0</accession>
<feature type="domain" description="Reverse transcriptase zinc-binding" evidence="1">
    <location>
        <begin position="190"/>
        <end position="267"/>
    </location>
</feature>
<protein>
    <submittedName>
        <fullName evidence="2">Ribonuclease H protein</fullName>
    </submittedName>
</protein>
<dbReference type="InterPro" id="IPR026960">
    <property type="entry name" value="RVT-Znf"/>
</dbReference>
<dbReference type="PANTHER" id="PTHR33116">
    <property type="entry name" value="REVERSE TRANSCRIPTASE ZINC-BINDING DOMAIN-CONTAINING PROTEIN-RELATED-RELATED"/>
    <property type="match status" value="1"/>
</dbReference>
<evidence type="ECO:0000259" key="1">
    <source>
        <dbReference type="Pfam" id="PF13966"/>
    </source>
</evidence>
<evidence type="ECO:0000313" key="2">
    <source>
        <dbReference type="EMBL" id="KAL0433839.1"/>
    </source>
</evidence>
<name>A0AAW2VVV0_9LAMI</name>
<dbReference type="Pfam" id="PF13966">
    <property type="entry name" value="zf-RVT"/>
    <property type="match status" value="1"/>
</dbReference>
<reference evidence="2" key="2">
    <citation type="journal article" date="2024" name="Plant">
        <title>Genomic evolution and insights into agronomic trait innovations of Sesamum species.</title>
        <authorList>
            <person name="Miao H."/>
            <person name="Wang L."/>
            <person name="Qu L."/>
            <person name="Liu H."/>
            <person name="Sun Y."/>
            <person name="Le M."/>
            <person name="Wang Q."/>
            <person name="Wei S."/>
            <person name="Zheng Y."/>
            <person name="Lin W."/>
            <person name="Duan Y."/>
            <person name="Cao H."/>
            <person name="Xiong S."/>
            <person name="Wang X."/>
            <person name="Wei L."/>
            <person name="Li C."/>
            <person name="Ma Q."/>
            <person name="Ju M."/>
            <person name="Zhao R."/>
            <person name="Li G."/>
            <person name="Mu C."/>
            <person name="Tian Q."/>
            <person name="Mei H."/>
            <person name="Zhang T."/>
            <person name="Gao T."/>
            <person name="Zhang H."/>
        </authorList>
    </citation>
    <scope>NUCLEOTIDE SEQUENCE</scope>
    <source>
        <strain evidence="2">KEN1</strain>
    </source>
</reference>
<dbReference type="AlphaFoldDB" id="A0AAW2VVV0"/>
<comment type="caution">
    <text evidence="2">The sequence shown here is derived from an EMBL/GenBank/DDBJ whole genome shotgun (WGS) entry which is preliminary data.</text>
</comment>
<organism evidence="2">
    <name type="scientific">Sesamum latifolium</name>
    <dbReference type="NCBI Taxonomy" id="2727402"/>
    <lineage>
        <taxon>Eukaryota</taxon>
        <taxon>Viridiplantae</taxon>
        <taxon>Streptophyta</taxon>
        <taxon>Embryophyta</taxon>
        <taxon>Tracheophyta</taxon>
        <taxon>Spermatophyta</taxon>
        <taxon>Magnoliopsida</taxon>
        <taxon>eudicotyledons</taxon>
        <taxon>Gunneridae</taxon>
        <taxon>Pentapetalae</taxon>
        <taxon>asterids</taxon>
        <taxon>lamiids</taxon>
        <taxon>Lamiales</taxon>
        <taxon>Pedaliaceae</taxon>
        <taxon>Sesamum</taxon>
    </lineage>
</organism>
<dbReference type="EMBL" id="JACGWN010000009">
    <property type="protein sequence ID" value="KAL0433839.1"/>
    <property type="molecule type" value="Genomic_DNA"/>
</dbReference>